<dbReference type="AlphaFoldDB" id="A0AAD5I8I2"/>
<evidence type="ECO:0000313" key="2">
    <source>
        <dbReference type="EMBL" id="KAI9156343.1"/>
    </source>
</evidence>
<name>A0AAD5I8I2_ACENE</name>
<proteinExistence type="predicted"/>
<feature type="region of interest" description="Disordered" evidence="1">
    <location>
        <begin position="74"/>
        <end position="104"/>
    </location>
</feature>
<evidence type="ECO:0000256" key="1">
    <source>
        <dbReference type="SAM" id="MobiDB-lite"/>
    </source>
</evidence>
<gene>
    <name evidence="2" type="ORF">LWI28_004618</name>
</gene>
<reference evidence="2" key="1">
    <citation type="journal article" date="2022" name="Plant J.">
        <title>Strategies of tolerance reflected in two North American maple genomes.</title>
        <authorList>
            <person name="McEvoy S.L."/>
            <person name="Sezen U.U."/>
            <person name="Trouern-Trend A."/>
            <person name="McMahon S.M."/>
            <person name="Schaberg P.G."/>
            <person name="Yang J."/>
            <person name="Wegrzyn J.L."/>
            <person name="Swenson N.G."/>
        </authorList>
    </citation>
    <scope>NUCLEOTIDE SEQUENCE</scope>
    <source>
        <strain evidence="2">91603</strain>
    </source>
</reference>
<evidence type="ECO:0000313" key="3">
    <source>
        <dbReference type="Proteomes" id="UP001064489"/>
    </source>
</evidence>
<organism evidence="2 3">
    <name type="scientific">Acer negundo</name>
    <name type="common">Box elder</name>
    <dbReference type="NCBI Taxonomy" id="4023"/>
    <lineage>
        <taxon>Eukaryota</taxon>
        <taxon>Viridiplantae</taxon>
        <taxon>Streptophyta</taxon>
        <taxon>Embryophyta</taxon>
        <taxon>Tracheophyta</taxon>
        <taxon>Spermatophyta</taxon>
        <taxon>Magnoliopsida</taxon>
        <taxon>eudicotyledons</taxon>
        <taxon>Gunneridae</taxon>
        <taxon>Pentapetalae</taxon>
        <taxon>rosids</taxon>
        <taxon>malvids</taxon>
        <taxon>Sapindales</taxon>
        <taxon>Sapindaceae</taxon>
        <taxon>Hippocastanoideae</taxon>
        <taxon>Acereae</taxon>
        <taxon>Acer</taxon>
    </lineage>
</organism>
<reference evidence="2" key="2">
    <citation type="submission" date="2023-02" db="EMBL/GenBank/DDBJ databases">
        <authorList>
            <person name="Swenson N.G."/>
            <person name="Wegrzyn J.L."/>
            <person name="Mcevoy S.L."/>
        </authorList>
    </citation>
    <scope>NUCLEOTIDE SEQUENCE</scope>
    <source>
        <strain evidence="2">91603</strain>
        <tissue evidence="2">Leaf</tissue>
    </source>
</reference>
<sequence>MPTLAVGETEEGYEETRGVAGSITAGYMTEGEATKIIKSITASEMEARLLNVIAWSSLRSGLVVTEVWAAPKPSCKLDEPEALEPSRKLDKPAEQCLTNQRRRA</sequence>
<accession>A0AAD5I8I2</accession>
<feature type="compositionally biased region" description="Basic and acidic residues" evidence="1">
    <location>
        <begin position="75"/>
        <end position="93"/>
    </location>
</feature>
<dbReference type="EMBL" id="JAJSOW010000107">
    <property type="protein sequence ID" value="KAI9156343.1"/>
    <property type="molecule type" value="Genomic_DNA"/>
</dbReference>
<protein>
    <submittedName>
        <fullName evidence="2">Uncharacterized protein</fullName>
    </submittedName>
</protein>
<dbReference type="Proteomes" id="UP001064489">
    <property type="component" value="Chromosome 12"/>
</dbReference>
<comment type="caution">
    <text evidence="2">The sequence shown here is derived from an EMBL/GenBank/DDBJ whole genome shotgun (WGS) entry which is preliminary data.</text>
</comment>
<keyword evidence="3" id="KW-1185">Reference proteome</keyword>